<dbReference type="AlphaFoldDB" id="A0A7K0KHL3"/>
<sequence length="435" mass="48144">MKKQLTVIALAMLATTGWAQSGTNSPYSQYGLGTLSDQSTGFNRGMNGLALGFREHNQVNPANPASYSAIDSLSFIFDAGISLQQTNFKEGGRKLNANNADFEYVVAGFRLFRHFGVSFGLLPYTNIGYSYSTTTSVGDVNKTYSYNAYNGEGGLHQVYLGFGWEPIRNFSIGVNGTYLYGDYTRTVTNSYSNTSANSLIKTYSADVRSYKLDAGLQYTLPLSKKDQLTLGLTYGMGHNINGKPQVTIVSSNSVTAVADTTTYPGAGQVNLRLRIPNTFGAGLTFNHNNKFKIGADYTLQQWAKISAPELVTDNSGNISYQQVKGYYKDRHQFTLGTQICPDEYGRSFLKRIRYRAGVSYATPYYYIGNQEGPKELSASLGFGIPIVNGYNNRSLLNISAQWVKRSAKNLITENTFRINVGITFNEQWFAKWKVQ</sequence>
<evidence type="ECO:0000313" key="3">
    <source>
        <dbReference type="Proteomes" id="UP000438914"/>
    </source>
</evidence>
<dbReference type="EMBL" id="VUNG01000034">
    <property type="protein sequence ID" value="MST85312.1"/>
    <property type="molecule type" value="Genomic_DNA"/>
</dbReference>
<reference evidence="2 3" key="1">
    <citation type="submission" date="2019-08" db="EMBL/GenBank/DDBJ databases">
        <title>In-depth cultivation of the pig gut microbiome towards novel bacterial diversity and tailored functional studies.</title>
        <authorList>
            <person name="Wylensek D."/>
            <person name="Hitch T.C.A."/>
            <person name="Clavel T."/>
        </authorList>
    </citation>
    <scope>NUCLEOTIDE SEQUENCE [LARGE SCALE GENOMIC DNA]</scope>
    <source>
        <strain evidence="2 3">LKV-178-WT-2A</strain>
    </source>
</reference>
<name>A0A7K0KHL3_9BACT</name>
<evidence type="ECO:0000313" key="2">
    <source>
        <dbReference type="EMBL" id="MST85312.1"/>
    </source>
</evidence>
<proteinExistence type="predicted"/>
<dbReference type="RefSeq" id="WP_154534898.1">
    <property type="nucleotide sequence ID" value="NZ_VUNG01000034.1"/>
</dbReference>
<feature type="signal peptide" evidence="1">
    <location>
        <begin position="1"/>
        <end position="19"/>
    </location>
</feature>
<dbReference type="SUPFAM" id="SSF56935">
    <property type="entry name" value="Porins"/>
    <property type="match status" value="1"/>
</dbReference>
<organism evidence="2 3">
    <name type="scientific">Hallella mizrahii</name>
    <dbReference type="NCBI Taxonomy" id="2606637"/>
    <lineage>
        <taxon>Bacteria</taxon>
        <taxon>Pseudomonadati</taxon>
        <taxon>Bacteroidota</taxon>
        <taxon>Bacteroidia</taxon>
        <taxon>Bacteroidales</taxon>
        <taxon>Prevotellaceae</taxon>
        <taxon>Hallella</taxon>
    </lineage>
</organism>
<gene>
    <name evidence="2" type="ORF">FYJ73_11650</name>
</gene>
<feature type="chain" id="PRO_5029501936" description="Outer membrane protein" evidence="1">
    <location>
        <begin position="20"/>
        <end position="435"/>
    </location>
</feature>
<accession>A0A7K0KHL3</accession>
<evidence type="ECO:0008006" key="4">
    <source>
        <dbReference type="Google" id="ProtNLM"/>
    </source>
</evidence>
<dbReference type="Gene3D" id="2.40.160.60">
    <property type="entry name" value="Outer membrane protein transport protein (OMPP1/FadL/TodX)"/>
    <property type="match status" value="1"/>
</dbReference>
<comment type="caution">
    <text evidence="2">The sequence shown here is derived from an EMBL/GenBank/DDBJ whole genome shotgun (WGS) entry which is preliminary data.</text>
</comment>
<keyword evidence="3" id="KW-1185">Reference proteome</keyword>
<evidence type="ECO:0000256" key="1">
    <source>
        <dbReference type="SAM" id="SignalP"/>
    </source>
</evidence>
<dbReference type="Proteomes" id="UP000438914">
    <property type="component" value="Unassembled WGS sequence"/>
</dbReference>
<keyword evidence="1" id="KW-0732">Signal</keyword>
<protein>
    <recommendedName>
        <fullName evidence="4">Outer membrane protein</fullName>
    </recommendedName>
</protein>